<dbReference type="InterPro" id="IPR002639">
    <property type="entry name" value="UreF"/>
</dbReference>
<comment type="caution">
    <text evidence="4">The sequence shown here is derived from an EMBL/GenBank/DDBJ whole genome shotgun (WGS) entry which is preliminary data.</text>
</comment>
<keyword evidence="3" id="KW-0963">Cytoplasm</keyword>
<keyword evidence="1 3" id="KW-0996">Nickel insertion</keyword>
<sequence>MAVRARIIRAMSTSTDGALPLLRLMHLVSPSLPVGGFTYSQGIEWAVETGWIRDADDLEGWMADQIGGSLRYLDLPLLVRMQAAALDRDQAVMAGWVDRLLAGRETAELRREETDRGRALADLLIAWGLEDALAWKPQLARSQAAGFAFAAGSWRIEPRDAATGYAWSWLENLVLAGIKLVPLGQTRGQQALARLATLIPSTVGAALEVADEEIGASTPALAIASSAHETQYTRLFRS</sequence>
<evidence type="ECO:0000256" key="3">
    <source>
        <dbReference type="HAMAP-Rule" id="MF_01385"/>
    </source>
</evidence>
<comment type="subcellular location">
    <subcellularLocation>
        <location evidence="3">Cytoplasm</location>
    </subcellularLocation>
</comment>
<dbReference type="InterPro" id="IPR038277">
    <property type="entry name" value="UreF_sf"/>
</dbReference>
<keyword evidence="2 3" id="KW-0143">Chaperone</keyword>
<proteinExistence type="inferred from homology"/>
<protein>
    <recommendedName>
        <fullName evidence="3">Urease accessory protein UreF</fullName>
    </recommendedName>
</protein>
<dbReference type="PANTHER" id="PTHR33620">
    <property type="entry name" value="UREASE ACCESSORY PROTEIN F"/>
    <property type="match status" value="1"/>
</dbReference>
<dbReference type="AlphaFoldDB" id="A0A495V3P6"/>
<dbReference type="GO" id="GO:0005737">
    <property type="term" value="C:cytoplasm"/>
    <property type="evidence" value="ECO:0007669"/>
    <property type="project" value="UniProtKB-SubCell"/>
</dbReference>
<gene>
    <name evidence="3" type="primary">ureF</name>
    <name evidence="4" type="ORF">BDD21_1288</name>
</gene>
<dbReference type="GO" id="GO:0016151">
    <property type="term" value="F:nickel cation binding"/>
    <property type="evidence" value="ECO:0007669"/>
    <property type="project" value="UniProtKB-UniRule"/>
</dbReference>
<evidence type="ECO:0000313" key="4">
    <source>
        <dbReference type="EMBL" id="RKT43924.1"/>
    </source>
</evidence>
<comment type="subunit">
    <text evidence="3">UreD, UreF and UreG form a complex that acts as a GTP-hydrolysis-dependent molecular chaperone, activating the urease apoprotein by helping to assemble the nickel containing metallocenter of UreC. The UreE protein probably delivers the nickel.</text>
</comment>
<evidence type="ECO:0000256" key="2">
    <source>
        <dbReference type="ARBA" id="ARBA00023186"/>
    </source>
</evidence>
<evidence type="ECO:0000313" key="5">
    <source>
        <dbReference type="Proteomes" id="UP000274556"/>
    </source>
</evidence>
<dbReference type="PANTHER" id="PTHR33620:SF1">
    <property type="entry name" value="UREASE ACCESSORY PROTEIN F"/>
    <property type="match status" value="1"/>
</dbReference>
<evidence type="ECO:0000256" key="1">
    <source>
        <dbReference type="ARBA" id="ARBA00022988"/>
    </source>
</evidence>
<dbReference type="PIRSF" id="PIRSF009467">
    <property type="entry name" value="Ureas_acces_UreF"/>
    <property type="match status" value="1"/>
</dbReference>
<dbReference type="HAMAP" id="MF_01385">
    <property type="entry name" value="UreF"/>
    <property type="match status" value="1"/>
</dbReference>
<dbReference type="Gene3D" id="1.10.4190.10">
    <property type="entry name" value="Urease accessory protein UreF"/>
    <property type="match status" value="1"/>
</dbReference>
<accession>A0A495V3P6</accession>
<comment type="function">
    <text evidence="3">Required for maturation of urease via the functional incorporation of the urease nickel metallocenter.</text>
</comment>
<dbReference type="Pfam" id="PF01730">
    <property type="entry name" value="UreF"/>
    <property type="match status" value="1"/>
</dbReference>
<keyword evidence="5" id="KW-1185">Reference proteome</keyword>
<organism evidence="4 5">
    <name type="scientific">Thiocapsa rosea</name>
    <dbReference type="NCBI Taxonomy" id="69360"/>
    <lineage>
        <taxon>Bacteria</taxon>
        <taxon>Pseudomonadati</taxon>
        <taxon>Pseudomonadota</taxon>
        <taxon>Gammaproteobacteria</taxon>
        <taxon>Chromatiales</taxon>
        <taxon>Chromatiaceae</taxon>
        <taxon>Thiocapsa</taxon>
    </lineage>
</organism>
<dbReference type="EMBL" id="RBXL01000001">
    <property type="protein sequence ID" value="RKT43924.1"/>
    <property type="molecule type" value="Genomic_DNA"/>
</dbReference>
<dbReference type="Proteomes" id="UP000274556">
    <property type="component" value="Unassembled WGS sequence"/>
</dbReference>
<name>A0A495V3P6_9GAMM</name>
<comment type="similarity">
    <text evidence="3">Belongs to the UreF family.</text>
</comment>
<reference evidence="4 5" key="1">
    <citation type="submission" date="2018-10" db="EMBL/GenBank/DDBJ databases">
        <title>Genomic Encyclopedia of Archaeal and Bacterial Type Strains, Phase II (KMG-II): from individual species to whole genera.</title>
        <authorList>
            <person name="Goeker M."/>
        </authorList>
    </citation>
    <scope>NUCLEOTIDE SEQUENCE [LARGE SCALE GENOMIC DNA]</scope>
    <source>
        <strain evidence="4 5">DSM 235</strain>
    </source>
</reference>